<feature type="domain" description="CHAT" evidence="3">
    <location>
        <begin position="462"/>
        <end position="765"/>
    </location>
</feature>
<reference evidence="4" key="1">
    <citation type="submission" date="2017-10" db="EMBL/GenBank/DDBJ databases">
        <title>Draft genome sequence of the planktic cyanobacteria Tychonema bourrellyi isolated from alpine lentic freshwater.</title>
        <authorList>
            <person name="Tett A."/>
            <person name="Armanini F."/>
            <person name="Asnicar F."/>
            <person name="Boscaini A."/>
            <person name="Pasolli E."/>
            <person name="Zolfo M."/>
            <person name="Donati C."/>
            <person name="Salmaso N."/>
            <person name="Segata N."/>
        </authorList>
    </citation>
    <scope>NUCLEOTIDE SEQUENCE</scope>
    <source>
        <strain evidence="4">FEM_GT703</strain>
    </source>
</reference>
<feature type="region of interest" description="Disordered" evidence="2">
    <location>
        <begin position="398"/>
        <end position="434"/>
    </location>
</feature>
<organism evidence="4 5">
    <name type="scientific">Tychonema bourrellyi FEM_GT703</name>
    <dbReference type="NCBI Taxonomy" id="2040638"/>
    <lineage>
        <taxon>Bacteria</taxon>
        <taxon>Bacillati</taxon>
        <taxon>Cyanobacteriota</taxon>
        <taxon>Cyanophyceae</taxon>
        <taxon>Oscillatoriophycideae</taxon>
        <taxon>Oscillatoriales</taxon>
        <taxon>Microcoleaceae</taxon>
        <taxon>Tychonema</taxon>
    </lineage>
</organism>
<dbReference type="AlphaFoldDB" id="A0A2G4F069"/>
<protein>
    <recommendedName>
        <fullName evidence="3">CHAT domain-containing protein</fullName>
    </recommendedName>
</protein>
<feature type="region of interest" description="Disordered" evidence="2">
    <location>
        <begin position="213"/>
        <end position="233"/>
    </location>
</feature>
<comment type="caution">
    <text evidence="4">The sequence shown here is derived from an EMBL/GenBank/DDBJ whole genome shotgun (WGS) entry which is preliminary data.</text>
</comment>
<dbReference type="Pfam" id="PF12770">
    <property type="entry name" value="CHAT"/>
    <property type="match status" value="1"/>
</dbReference>
<evidence type="ECO:0000313" key="4">
    <source>
        <dbReference type="EMBL" id="PHX55151.1"/>
    </source>
</evidence>
<evidence type="ECO:0000259" key="3">
    <source>
        <dbReference type="Pfam" id="PF12770"/>
    </source>
</evidence>
<gene>
    <name evidence="4" type="ORF">CP500_012270</name>
</gene>
<evidence type="ECO:0000313" key="5">
    <source>
        <dbReference type="Proteomes" id="UP000226442"/>
    </source>
</evidence>
<dbReference type="Proteomes" id="UP000226442">
    <property type="component" value="Unassembled WGS sequence"/>
</dbReference>
<keyword evidence="1" id="KW-0175">Coiled coil</keyword>
<dbReference type="OrthoDB" id="433986at2"/>
<dbReference type="PANTHER" id="PTHR10098:SF108">
    <property type="entry name" value="TETRATRICOPEPTIDE REPEAT PROTEIN 28"/>
    <property type="match status" value="1"/>
</dbReference>
<keyword evidence="5" id="KW-1185">Reference proteome</keyword>
<dbReference type="SUPFAM" id="SSF48452">
    <property type="entry name" value="TPR-like"/>
    <property type="match status" value="1"/>
</dbReference>
<dbReference type="PANTHER" id="PTHR10098">
    <property type="entry name" value="RAPSYN-RELATED"/>
    <property type="match status" value="1"/>
</dbReference>
<evidence type="ECO:0000256" key="2">
    <source>
        <dbReference type="SAM" id="MobiDB-lite"/>
    </source>
</evidence>
<feature type="coiled-coil region" evidence="1">
    <location>
        <begin position="683"/>
        <end position="734"/>
    </location>
</feature>
<sequence>MTQHNLGTAYSNRIEGVRAANIELAIACYREALKVRTRENYPEDWAMTQNNLGAAYSDRIEGVRAKNIEEAISYFRLALEIYTPTAFPFNCLTTGRNLGNTAFTAGFWDIALEGFEKAIQAVEKSRSWATSDDIRQQMIAESIGVYEKAIQAAVNNNQLEKAIEYCDRTRAQRLVDLMHSNDLYASGEIPPEVQKYLDEFEAKQQEIDAEVEQLRNPSEGDKGLAGVGSSSRSRADTSAYTKKIQELEGEKQQIWENIRSLDPVLAGQVQVVPMEFAAMQQLIDNSQTAILCFFTTQNDTHVFVIYKDKAPQIHTCQGEGWASFQKWIDKGWLSPYLEDRKGWWQGMGEFLSQLSRRLKVDELIGNCLAGIEELIVIPHLYLHQIPLAALPVNTLATEEGGHGGTAPTNPGLESGNSSLGVEEEPPQPPLAKGGLKSEISALTKEQESLLSPPLSKGGPGGVLSDYFLIRYIPSCRILEYCSQRPTIESPKYGIVENATDDLYFTPFECEQIAEIVTVTERLKGSQQAKVTAYRNLAQNVNVIHSSHHAVSRLDNPLESRLFLGDGSITLGELMTPGWRLPQLSDVFMSCCETNLGDTEITDNLLSLGTGFLCAGARSVVSTLWAVDDFATSLFSIFYYQYRLEGLSRPEALRRAQVRLRTISGAELKGLYQPQIDALLPRIIGDLKRKLNLVQEELEDLESQQKKYKGGTAEYKELEEKLNKKTEEEVEIGKRKEGYESLQKNLYTMSNPFDDLIYWSGFICQGLH</sequence>
<dbReference type="RefSeq" id="WP_099426041.1">
    <property type="nucleotide sequence ID" value="NZ_NXIB02000063.1"/>
</dbReference>
<evidence type="ECO:0000256" key="1">
    <source>
        <dbReference type="SAM" id="Coils"/>
    </source>
</evidence>
<dbReference type="InterPro" id="IPR011990">
    <property type="entry name" value="TPR-like_helical_dom_sf"/>
</dbReference>
<proteinExistence type="predicted"/>
<accession>A0A2G4F069</accession>
<dbReference type="Gene3D" id="1.25.40.10">
    <property type="entry name" value="Tetratricopeptide repeat domain"/>
    <property type="match status" value="1"/>
</dbReference>
<name>A0A2G4F069_9CYAN</name>
<dbReference type="InterPro" id="IPR024983">
    <property type="entry name" value="CHAT_dom"/>
</dbReference>
<dbReference type="EMBL" id="NXIB02000063">
    <property type="protein sequence ID" value="PHX55151.1"/>
    <property type="molecule type" value="Genomic_DNA"/>
</dbReference>